<sequence>MVTGGDSYPWNELLKTTNSDNWFMRMDALLQYEDLDSVLESSFALPSVDNPDYATMVKKVKKARTIIILGLEAADHKSIVDSTKEAKDLWAGLKGWAGQLNVQLNSVSKSFQSLEMQHNEKMPDHMTRASNLYDKLSKHEDFAQSELNGIIQIDRGLPDDRFNTEKMITESDTTTALLAGRGGPCKSCFNCGGNHFARDCTANKGPVAKGFTQKEEVDFGEVFAPVVKYTSRSALLAVVAQQGIKTAFLNGVLEEEDVAVQPPAYEQGGTNVTCHLHHALYGLRQAPHTWYVRLHYTWEQMRNKPSTADPGLFIKSEGENCVYILVYVDDEAGAT</sequence>
<organism evidence="3 4">
    <name type="scientific">Volvox reticuliferus</name>
    <dbReference type="NCBI Taxonomy" id="1737510"/>
    <lineage>
        <taxon>Eukaryota</taxon>
        <taxon>Viridiplantae</taxon>
        <taxon>Chlorophyta</taxon>
        <taxon>core chlorophytes</taxon>
        <taxon>Chlorophyceae</taxon>
        <taxon>CS clade</taxon>
        <taxon>Chlamydomonadales</taxon>
        <taxon>Volvocaceae</taxon>
        <taxon>Volvox</taxon>
    </lineage>
</organism>
<keyword evidence="5" id="KW-1185">Reference proteome</keyword>
<evidence type="ECO:0000313" key="3">
    <source>
        <dbReference type="EMBL" id="GIL97668.1"/>
    </source>
</evidence>
<comment type="caution">
    <text evidence="3">The sequence shown here is derived from an EMBL/GenBank/DDBJ whole genome shotgun (WGS) entry which is preliminary data.</text>
</comment>
<dbReference type="AlphaFoldDB" id="A0A8J4D879"/>
<proteinExistence type="predicted"/>
<dbReference type="Pfam" id="PF07727">
    <property type="entry name" value="RVT_2"/>
    <property type="match status" value="1"/>
</dbReference>
<protein>
    <recommendedName>
        <fullName evidence="1">Reverse transcriptase Ty1/copia-type domain-containing protein</fullName>
    </recommendedName>
</protein>
<accession>A0A8J4D879</accession>
<gene>
    <name evidence="2" type="ORF">Vretifemale_6540</name>
    <name evidence="3" type="ORF">Vretimale_3258</name>
</gene>
<reference evidence="3" key="1">
    <citation type="journal article" date="2021" name="Proc. Natl. Acad. Sci. U.S.A.">
        <title>Three genomes in the algal genus Volvox reveal the fate of a haploid sex-determining region after a transition to homothallism.</title>
        <authorList>
            <person name="Yamamoto K."/>
            <person name="Hamaji T."/>
            <person name="Kawai-Toyooka H."/>
            <person name="Matsuzaki R."/>
            <person name="Takahashi F."/>
            <person name="Nishimura Y."/>
            <person name="Kawachi M."/>
            <person name="Noguchi H."/>
            <person name="Minakuchi Y."/>
            <person name="Umen J.G."/>
            <person name="Toyoda A."/>
            <person name="Nozaki H."/>
        </authorList>
    </citation>
    <scope>NUCLEOTIDE SEQUENCE</scope>
    <source>
        <strain evidence="3">NIES-3785</strain>
        <strain evidence="2">NIES-3786</strain>
    </source>
</reference>
<dbReference type="OrthoDB" id="547791at2759"/>
<evidence type="ECO:0000313" key="4">
    <source>
        <dbReference type="Proteomes" id="UP000722791"/>
    </source>
</evidence>
<name>A0A8J4D879_9CHLO</name>
<dbReference type="EMBL" id="BNCQ01000004">
    <property type="protein sequence ID" value="GIL97668.1"/>
    <property type="molecule type" value="Genomic_DNA"/>
</dbReference>
<dbReference type="Proteomes" id="UP000747110">
    <property type="component" value="Unassembled WGS sequence"/>
</dbReference>
<dbReference type="Proteomes" id="UP000722791">
    <property type="component" value="Unassembled WGS sequence"/>
</dbReference>
<evidence type="ECO:0000259" key="1">
    <source>
        <dbReference type="Pfam" id="PF07727"/>
    </source>
</evidence>
<dbReference type="Pfam" id="PF14223">
    <property type="entry name" value="Retrotran_gag_2"/>
    <property type="match status" value="1"/>
</dbReference>
<evidence type="ECO:0000313" key="5">
    <source>
        <dbReference type="Proteomes" id="UP000747110"/>
    </source>
</evidence>
<feature type="domain" description="Reverse transcriptase Ty1/copia-type" evidence="1">
    <location>
        <begin position="207"/>
        <end position="330"/>
    </location>
</feature>
<dbReference type="EMBL" id="BNCP01000010">
    <property type="protein sequence ID" value="GIL77025.1"/>
    <property type="molecule type" value="Genomic_DNA"/>
</dbReference>
<dbReference type="InterPro" id="IPR013103">
    <property type="entry name" value="RVT_2"/>
</dbReference>
<evidence type="ECO:0000313" key="2">
    <source>
        <dbReference type="EMBL" id="GIL77025.1"/>
    </source>
</evidence>